<evidence type="ECO:0000256" key="1">
    <source>
        <dbReference type="ARBA" id="ARBA00004141"/>
    </source>
</evidence>
<dbReference type="Pfam" id="PF20684">
    <property type="entry name" value="Fung_rhodopsin"/>
    <property type="match status" value="1"/>
</dbReference>
<feature type="region of interest" description="Disordered" evidence="6">
    <location>
        <begin position="295"/>
        <end position="314"/>
    </location>
</feature>
<dbReference type="InterPro" id="IPR052337">
    <property type="entry name" value="SAT4-like"/>
</dbReference>
<keyword evidence="4 7" id="KW-0472">Membrane</keyword>
<protein>
    <recommendedName>
        <fullName evidence="8">Rhodopsin domain-containing protein</fullName>
    </recommendedName>
</protein>
<feature type="transmembrane region" description="Helical" evidence="7">
    <location>
        <begin position="60"/>
        <end position="86"/>
    </location>
</feature>
<dbReference type="GO" id="GO:0016020">
    <property type="term" value="C:membrane"/>
    <property type="evidence" value="ECO:0007669"/>
    <property type="project" value="UniProtKB-SubCell"/>
</dbReference>
<feature type="transmembrane region" description="Helical" evidence="7">
    <location>
        <begin position="187"/>
        <end position="210"/>
    </location>
</feature>
<dbReference type="AlphaFoldDB" id="A0AAN6SDR4"/>
<feature type="transmembrane region" description="Helical" evidence="7">
    <location>
        <begin position="106"/>
        <end position="131"/>
    </location>
</feature>
<evidence type="ECO:0000256" key="7">
    <source>
        <dbReference type="SAM" id="Phobius"/>
    </source>
</evidence>
<evidence type="ECO:0000313" key="10">
    <source>
        <dbReference type="Proteomes" id="UP001303222"/>
    </source>
</evidence>
<accession>A0AAN6SDR4</accession>
<evidence type="ECO:0000256" key="5">
    <source>
        <dbReference type="ARBA" id="ARBA00038359"/>
    </source>
</evidence>
<evidence type="ECO:0000256" key="4">
    <source>
        <dbReference type="ARBA" id="ARBA00023136"/>
    </source>
</evidence>
<name>A0AAN6SDR4_9PEZI</name>
<gene>
    <name evidence="9" type="ORF">QBC32DRAFT_27455</name>
</gene>
<reference evidence="9" key="2">
    <citation type="submission" date="2023-06" db="EMBL/GenBank/DDBJ databases">
        <authorList>
            <consortium name="Lawrence Berkeley National Laboratory"/>
            <person name="Mondo S.J."/>
            <person name="Hensen N."/>
            <person name="Bonometti L."/>
            <person name="Westerberg I."/>
            <person name="Brannstrom I.O."/>
            <person name="Guillou S."/>
            <person name="Cros-Aarteil S."/>
            <person name="Calhoun S."/>
            <person name="Haridas S."/>
            <person name="Kuo A."/>
            <person name="Pangilinan J."/>
            <person name="Riley R."/>
            <person name="Labutti K."/>
            <person name="Andreopoulos B."/>
            <person name="Lipzen A."/>
            <person name="Chen C."/>
            <person name="Yanf M."/>
            <person name="Daum C."/>
            <person name="Ng V."/>
            <person name="Clum A."/>
            <person name="Steindorff A."/>
            <person name="Ohm R."/>
            <person name="Martin F."/>
            <person name="Silar P."/>
            <person name="Natvig D."/>
            <person name="Lalanne C."/>
            <person name="Gautier V."/>
            <person name="Ament-Velasquez S.L."/>
            <person name="Kruys A."/>
            <person name="Hutchinson M.I."/>
            <person name="Powell A.J."/>
            <person name="Barry K."/>
            <person name="Miller A.N."/>
            <person name="Grigoriev I.V."/>
            <person name="Debuchy R."/>
            <person name="Gladieux P."/>
            <person name="Thoren M.H."/>
            <person name="Johannesson H."/>
        </authorList>
    </citation>
    <scope>NUCLEOTIDE SEQUENCE</scope>
    <source>
        <strain evidence="9">CBS 626.80</strain>
    </source>
</reference>
<feature type="transmembrane region" description="Helical" evidence="7">
    <location>
        <begin position="26"/>
        <end position="48"/>
    </location>
</feature>
<reference evidence="9" key="1">
    <citation type="journal article" date="2023" name="Mol. Phylogenet. Evol.">
        <title>Genome-scale phylogeny and comparative genomics of the fungal order Sordariales.</title>
        <authorList>
            <person name="Hensen N."/>
            <person name="Bonometti L."/>
            <person name="Westerberg I."/>
            <person name="Brannstrom I.O."/>
            <person name="Guillou S."/>
            <person name="Cros-Aarteil S."/>
            <person name="Calhoun S."/>
            <person name="Haridas S."/>
            <person name="Kuo A."/>
            <person name="Mondo S."/>
            <person name="Pangilinan J."/>
            <person name="Riley R."/>
            <person name="LaButti K."/>
            <person name="Andreopoulos B."/>
            <person name="Lipzen A."/>
            <person name="Chen C."/>
            <person name="Yan M."/>
            <person name="Daum C."/>
            <person name="Ng V."/>
            <person name="Clum A."/>
            <person name="Steindorff A."/>
            <person name="Ohm R.A."/>
            <person name="Martin F."/>
            <person name="Silar P."/>
            <person name="Natvig D.O."/>
            <person name="Lalanne C."/>
            <person name="Gautier V."/>
            <person name="Ament-Velasquez S.L."/>
            <person name="Kruys A."/>
            <person name="Hutchinson M.I."/>
            <person name="Powell A.J."/>
            <person name="Barry K."/>
            <person name="Miller A.N."/>
            <person name="Grigoriev I.V."/>
            <person name="Debuchy R."/>
            <person name="Gladieux P."/>
            <person name="Hiltunen Thoren M."/>
            <person name="Johannesson H."/>
        </authorList>
    </citation>
    <scope>NUCLEOTIDE SEQUENCE</scope>
    <source>
        <strain evidence="9">CBS 626.80</strain>
    </source>
</reference>
<comment type="similarity">
    <text evidence="5">Belongs to the SAT4 family.</text>
</comment>
<feature type="transmembrane region" description="Helical" evidence="7">
    <location>
        <begin position="143"/>
        <end position="167"/>
    </location>
</feature>
<keyword evidence="10" id="KW-1185">Reference proteome</keyword>
<evidence type="ECO:0000313" key="9">
    <source>
        <dbReference type="EMBL" id="KAK3949879.1"/>
    </source>
</evidence>
<feature type="transmembrane region" description="Helical" evidence="7">
    <location>
        <begin position="222"/>
        <end position="243"/>
    </location>
</feature>
<evidence type="ECO:0000256" key="6">
    <source>
        <dbReference type="SAM" id="MobiDB-lite"/>
    </source>
</evidence>
<keyword evidence="2 7" id="KW-0812">Transmembrane</keyword>
<dbReference type="PANTHER" id="PTHR33048:SF129">
    <property type="entry name" value="INTEGRAL MEMBRANE PROTEIN-RELATED"/>
    <property type="match status" value="1"/>
</dbReference>
<comment type="subcellular location">
    <subcellularLocation>
        <location evidence="1">Membrane</location>
        <topology evidence="1">Multi-pass membrane protein</topology>
    </subcellularLocation>
</comment>
<comment type="caution">
    <text evidence="9">The sequence shown here is derived from an EMBL/GenBank/DDBJ whole genome shotgun (WGS) entry which is preliminary data.</text>
</comment>
<proteinExistence type="inferred from homology"/>
<feature type="compositionally biased region" description="Low complexity" evidence="6">
    <location>
        <begin position="295"/>
        <end position="304"/>
    </location>
</feature>
<evidence type="ECO:0000259" key="8">
    <source>
        <dbReference type="Pfam" id="PF20684"/>
    </source>
</evidence>
<feature type="transmembrane region" description="Helical" evidence="7">
    <location>
        <begin position="263"/>
        <end position="282"/>
    </location>
</feature>
<dbReference type="InterPro" id="IPR049326">
    <property type="entry name" value="Rhodopsin_dom_fungi"/>
</dbReference>
<dbReference type="PANTHER" id="PTHR33048">
    <property type="entry name" value="PTH11-LIKE INTEGRAL MEMBRANE PROTEIN (AFU_ORTHOLOGUE AFUA_5G11245)"/>
    <property type="match status" value="1"/>
</dbReference>
<keyword evidence="3 7" id="KW-1133">Transmembrane helix</keyword>
<organism evidence="9 10">
    <name type="scientific">Pseudoneurospora amorphoporcata</name>
    <dbReference type="NCBI Taxonomy" id="241081"/>
    <lineage>
        <taxon>Eukaryota</taxon>
        <taxon>Fungi</taxon>
        <taxon>Dikarya</taxon>
        <taxon>Ascomycota</taxon>
        <taxon>Pezizomycotina</taxon>
        <taxon>Sordariomycetes</taxon>
        <taxon>Sordariomycetidae</taxon>
        <taxon>Sordariales</taxon>
        <taxon>Sordariaceae</taxon>
        <taxon>Pseudoneurospora</taxon>
    </lineage>
</organism>
<sequence length="404" mass="44986">MRIPPPQVQAQWPEANYENPQRRGPAILILELVMLPLSLLFVALRLYVRGRLVGKTGWDDWLMIVATIFGTAVSILVILASTLYGWDKHLYDLSLVQLSQGRQISMSIQAVFIFSSSLAKVSILISYLALAPLDSWFRRLTKYAMAFIILVSTGSFILLFTQCHPLASYWDAAGLPSYDSRCIPEGFPLMTQAILTVVADFIVWALPLPTFYRARIPMHQRVIIIGLFSAGLFVVFAACIRTYWVHYVVWETWDPTWEGIHIWAWTAVEIHLGIMCGCVPYFKSLFNRKANKKGSSAAKSWSGSRAGGGGGVKGASRVEVGVKKCVSFTSERSQEPLSPTRGAVVDGVEEMELQEKRMNTFTTNAQYGHDGKWGFEFDGARGMHGTSVSGGSTFGNRVEIWPGR</sequence>
<dbReference type="Proteomes" id="UP001303222">
    <property type="component" value="Unassembled WGS sequence"/>
</dbReference>
<feature type="domain" description="Rhodopsin" evidence="8">
    <location>
        <begin position="44"/>
        <end position="288"/>
    </location>
</feature>
<dbReference type="EMBL" id="MU859198">
    <property type="protein sequence ID" value="KAK3949879.1"/>
    <property type="molecule type" value="Genomic_DNA"/>
</dbReference>
<evidence type="ECO:0000256" key="3">
    <source>
        <dbReference type="ARBA" id="ARBA00022989"/>
    </source>
</evidence>
<evidence type="ECO:0000256" key="2">
    <source>
        <dbReference type="ARBA" id="ARBA00022692"/>
    </source>
</evidence>